<keyword evidence="2" id="KW-1185">Reference proteome</keyword>
<name>A0A0C1QLM9_9RICK</name>
<organism evidence="1 2">
    <name type="scientific">Candidatus Jidaibacter acanthamoebae</name>
    <dbReference type="NCBI Taxonomy" id="86105"/>
    <lineage>
        <taxon>Bacteria</taxon>
        <taxon>Pseudomonadati</taxon>
        <taxon>Pseudomonadota</taxon>
        <taxon>Alphaproteobacteria</taxon>
        <taxon>Rickettsiales</taxon>
        <taxon>Candidatus Midichloriaceae</taxon>
        <taxon>Candidatus Jidaibacter</taxon>
    </lineage>
</organism>
<evidence type="ECO:0000313" key="1">
    <source>
        <dbReference type="EMBL" id="KIE04973.1"/>
    </source>
</evidence>
<dbReference type="Proteomes" id="UP000031258">
    <property type="component" value="Unassembled WGS sequence"/>
</dbReference>
<evidence type="ECO:0008006" key="3">
    <source>
        <dbReference type="Google" id="ProtNLM"/>
    </source>
</evidence>
<dbReference type="AlphaFoldDB" id="A0A0C1QLM9"/>
<evidence type="ECO:0000313" key="2">
    <source>
        <dbReference type="Proteomes" id="UP000031258"/>
    </source>
</evidence>
<comment type="caution">
    <text evidence="1">The sequence shown here is derived from an EMBL/GenBank/DDBJ whole genome shotgun (WGS) entry which is preliminary data.</text>
</comment>
<protein>
    <recommendedName>
        <fullName evidence="3">HrgA protein</fullName>
    </recommendedName>
</protein>
<gene>
    <name evidence="1" type="ORF">NF27_EY00690</name>
</gene>
<proteinExistence type="predicted"/>
<dbReference type="STRING" id="86105.NF27_EY00690"/>
<dbReference type="EMBL" id="JSWE01000124">
    <property type="protein sequence ID" value="KIE04973.1"/>
    <property type="molecule type" value="Genomic_DNA"/>
</dbReference>
<reference evidence="1 2" key="1">
    <citation type="submission" date="2014-11" db="EMBL/GenBank/DDBJ databases">
        <title>A Rickettsiales Symbiont of Amoebae With Ancient Features.</title>
        <authorList>
            <person name="Schulz F."/>
            <person name="Martijn J."/>
            <person name="Wascher F."/>
            <person name="Kostanjsek R."/>
            <person name="Ettema T.J."/>
            <person name="Horn M."/>
        </authorList>
    </citation>
    <scope>NUCLEOTIDE SEQUENCE [LARGE SCALE GENOMIC DNA]</scope>
    <source>
        <strain evidence="1 2">UWC36</strain>
    </source>
</reference>
<accession>A0A0C1QLM9</accession>
<sequence>MNLDLSKKIIEYLSKRPGQKFTAREIAEWIFEIYPDECEAKRECSKATANKLDNDQALVQQIIAEIGARRKHLQKRNTKLKTTEERPHKYYYTTQSDQAEIEEAESGLLSASITQRDAARLSEHDLYLMLSSFL</sequence>